<dbReference type="Gene3D" id="3.40.30.10">
    <property type="entry name" value="Glutaredoxin"/>
    <property type="match status" value="1"/>
</dbReference>
<dbReference type="STRING" id="1236973.JCM9157_4257"/>
<dbReference type="SUPFAM" id="SSF52833">
    <property type="entry name" value="Thioredoxin-like"/>
    <property type="match status" value="1"/>
</dbReference>
<dbReference type="PANTHER" id="PTHR11592">
    <property type="entry name" value="GLUTATHIONE PEROXIDASE"/>
    <property type="match status" value="1"/>
</dbReference>
<dbReference type="RefSeq" id="WP_035667358.1">
    <property type="nucleotide sequence ID" value="NZ_BAUV01000050.1"/>
</dbReference>
<dbReference type="AlphaFoldDB" id="W4QY17"/>
<accession>W4QY17</accession>
<dbReference type="FunFam" id="3.40.30.10:FF:000010">
    <property type="entry name" value="Glutathione peroxidase"/>
    <property type="match status" value="1"/>
</dbReference>
<keyword evidence="8" id="KW-1185">Reference proteome</keyword>
<evidence type="ECO:0000256" key="1">
    <source>
        <dbReference type="ARBA" id="ARBA00006926"/>
    </source>
</evidence>
<evidence type="ECO:0000256" key="3">
    <source>
        <dbReference type="ARBA" id="ARBA00023002"/>
    </source>
</evidence>
<dbReference type="InterPro" id="IPR036249">
    <property type="entry name" value="Thioredoxin-like_sf"/>
</dbReference>
<evidence type="ECO:0000256" key="2">
    <source>
        <dbReference type="ARBA" id="ARBA00022559"/>
    </source>
</evidence>
<dbReference type="InterPro" id="IPR013766">
    <property type="entry name" value="Thioredoxin_domain"/>
</dbReference>
<organism evidence="7 8">
    <name type="scientific">Halalkalibacter akibai (strain ATCC 43226 / DSM 21942 / CIP 109018 / JCM 9157 / 1139)</name>
    <name type="common">Bacillus akibai</name>
    <dbReference type="NCBI Taxonomy" id="1236973"/>
    <lineage>
        <taxon>Bacteria</taxon>
        <taxon>Bacillati</taxon>
        <taxon>Bacillota</taxon>
        <taxon>Bacilli</taxon>
        <taxon>Bacillales</taxon>
        <taxon>Bacillaceae</taxon>
        <taxon>Halalkalibacter</taxon>
    </lineage>
</organism>
<evidence type="ECO:0000313" key="8">
    <source>
        <dbReference type="Proteomes" id="UP000018896"/>
    </source>
</evidence>
<evidence type="ECO:0000313" key="7">
    <source>
        <dbReference type="EMBL" id="GAE37015.1"/>
    </source>
</evidence>
<protein>
    <recommendedName>
        <fullName evidence="5">Glutathione peroxidase</fullName>
    </recommendedName>
</protein>
<evidence type="ECO:0000259" key="6">
    <source>
        <dbReference type="PROSITE" id="PS51352"/>
    </source>
</evidence>
<proteinExistence type="inferred from homology"/>
<comment type="similarity">
    <text evidence="1 5">Belongs to the glutathione peroxidase family.</text>
</comment>
<dbReference type="OrthoDB" id="9789406at2"/>
<keyword evidence="2 5" id="KW-0575">Peroxidase</keyword>
<dbReference type="InterPro" id="IPR000889">
    <property type="entry name" value="Glutathione_peroxidase"/>
</dbReference>
<sequence>MSVHDFSVKKANGEEIKLDSFEGDVLLIVNTATKCGLAPQFKGLETLHQTYKEQGLKVLGFPCNQFMKQEPVSNEEMAETCQLNFGVTFPLFAKIDVNGKNAHPLYKHLKQSKQGILSSEIKWNFTKFLVDQQGQVVERYAPTVTPDKIEDDIKKLLNK</sequence>
<dbReference type="PRINTS" id="PR01011">
    <property type="entry name" value="GLUTPROXDASE"/>
</dbReference>
<evidence type="ECO:0000256" key="4">
    <source>
        <dbReference type="PIRSR" id="PIRSR000303-1"/>
    </source>
</evidence>
<comment type="caution">
    <text evidence="7">The sequence shown here is derived from an EMBL/GenBank/DDBJ whole genome shotgun (WGS) entry which is preliminary data.</text>
</comment>
<reference evidence="7 8" key="1">
    <citation type="journal article" date="2014" name="Genome Announc.">
        <title>Draft Genome Sequences of Three Alkaliphilic Bacillus Strains, Bacillus wakoensis JCM 9140T, Bacillus akibai JCM 9157T, and Bacillus hemicellulosilyticus JCM 9152T.</title>
        <authorList>
            <person name="Yuki M."/>
            <person name="Oshima K."/>
            <person name="Suda W."/>
            <person name="Oshida Y."/>
            <person name="Kitamura K."/>
            <person name="Iida T."/>
            <person name="Hattori M."/>
            <person name="Ohkuma M."/>
        </authorList>
    </citation>
    <scope>NUCLEOTIDE SEQUENCE [LARGE SCALE GENOMIC DNA]</scope>
    <source>
        <strain evidence="7 8">JCM 9157</strain>
    </source>
</reference>
<dbReference type="Proteomes" id="UP000018896">
    <property type="component" value="Unassembled WGS sequence"/>
</dbReference>
<feature type="active site" evidence="4">
    <location>
        <position position="35"/>
    </location>
</feature>
<dbReference type="PROSITE" id="PS51352">
    <property type="entry name" value="THIOREDOXIN_2"/>
    <property type="match status" value="1"/>
</dbReference>
<dbReference type="PROSITE" id="PS00763">
    <property type="entry name" value="GLUTATHIONE_PEROXID_2"/>
    <property type="match status" value="1"/>
</dbReference>
<keyword evidence="3 5" id="KW-0560">Oxidoreductase</keyword>
<feature type="domain" description="Thioredoxin" evidence="6">
    <location>
        <begin position="1"/>
        <end position="158"/>
    </location>
</feature>
<dbReference type="CDD" id="cd00340">
    <property type="entry name" value="GSH_Peroxidase"/>
    <property type="match status" value="1"/>
</dbReference>
<evidence type="ECO:0000256" key="5">
    <source>
        <dbReference type="RuleBase" id="RU000499"/>
    </source>
</evidence>
<name>W4QY17_HALA3</name>
<dbReference type="InterPro" id="IPR029760">
    <property type="entry name" value="GPX_CS"/>
</dbReference>
<dbReference type="eggNOG" id="COG0386">
    <property type="taxonomic scope" value="Bacteria"/>
</dbReference>
<dbReference type="PANTHER" id="PTHR11592:SF78">
    <property type="entry name" value="GLUTATHIONE PEROXIDASE"/>
    <property type="match status" value="1"/>
</dbReference>
<dbReference type="Pfam" id="PF00255">
    <property type="entry name" value="GSHPx"/>
    <property type="match status" value="1"/>
</dbReference>
<dbReference type="EMBL" id="BAUV01000050">
    <property type="protein sequence ID" value="GAE37015.1"/>
    <property type="molecule type" value="Genomic_DNA"/>
</dbReference>
<dbReference type="PIRSF" id="PIRSF000303">
    <property type="entry name" value="Glutathion_perox"/>
    <property type="match status" value="1"/>
</dbReference>
<dbReference type="GO" id="GO:0034599">
    <property type="term" value="P:cellular response to oxidative stress"/>
    <property type="evidence" value="ECO:0007669"/>
    <property type="project" value="TreeGrafter"/>
</dbReference>
<dbReference type="GO" id="GO:0004601">
    <property type="term" value="F:peroxidase activity"/>
    <property type="evidence" value="ECO:0007669"/>
    <property type="project" value="UniProtKB-KW"/>
</dbReference>
<dbReference type="PROSITE" id="PS51355">
    <property type="entry name" value="GLUTATHIONE_PEROXID_3"/>
    <property type="match status" value="1"/>
</dbReference>
<gene>
    <name evidence="7" type="ORF">JCM9157_4257</name>
</gene>